<dbReference type="Proteomes" id="UP000007110">
    <property type="component" value="Unassembled WGS sequence"/>
</dbReference>
<accession>A0A7M7PEU3</accession>
<feature type="region of interest" description="Disordered" evidence="2">
    <location>
        <begin position="50"/>
        <end position="72"/>
    </location>
</feature>
<evidence type="ECO:0000313" key="3">
    <source>
        <dbReference type="EnsemblMetazoa" id="XP_030850094"/>
    </source>
</evidence>
<dbReference type="SMART" id="SM00135">
    <property type="entry name" value="LY"/>
    <property type="match status" value="2"/>
</dbReference>
<feature type="repeat" description="LDL-receptor class B" evidence="1">
    <location>
        <begin position="39"/>
        <end position="81"/>
    </location>
</feature>
<evidence type="ECO:0000313" key="4">
    <source>
        <dbReference type="Proteomes" id="UP000007110"/>
    </source>
</evidence>
<evidence type="ECO:0008006" key="5">
    <source>
        <dbReference type="Google" id="ProtNLM"/>
    </source>
</evidence>
<dbReference type="PANTHER" id="PTHR46513:SF13">
    <property type="entry name" value="EGF-LIKE DOMAIN-CONTAINING PROTEIN"/>
    <property type="match status" value="1"/>
</dbReference>
<dbReference type="InterPro" id="IPR050778">
    <property type="entry name" value="Cueball_EGF_LRP_Nidogen"/>
</dbReference>
<dbReference type="InterPro" id="IPR000033">
    <property type="entry name" value="LDLR_classB_rpt"/>
</dbReference>
<dbReference type="PROSITE" id="PS51120">
    <property type="entry name" value="LDLRB"/>
    <property type="match status" value="1"/>
</dbReference>
<dbReference type="EnsemblMetazoa" id="XM_030994234">
    <property type="protein sequence ID" value="XP_030850094"/>
    <property type="gene ID" value="LOC105437822"/>
</dbReference>
<dbReference type="InterPro" id="IPR011042">
    <property type="entry name" value="6-blade_b-propeller_TolB-like"/>
</dbReference>
<dbReference type="RefSeq" id="XP_030850094.1">
    <property type="nucleotide sequence ID" value="XM_030994234.1"/>
</dbReference>
<dbReference type="KEGG" id="spu:105437822"/>
<dbReference type="GeneID" id="105437822"/>
<dbReference type="SUPFAM" id="SSF63825">
    <property type="entry name" value="YWTD domain"/>
    <property type="match status" value="1"/>
</dbReference>
<dbReference type="InParanoid" id="A0A7M7PEU3"/>
<reference evidence="4" key="1">
    <citation type="submission" date="2015-02" db="EMBL/GenBank/DDBJ databases">
        <title>Genome sequencing for Strongylocentrotus purpuratus.</title>
        <authorList>
            <person name="Murali S."/>
            <person name="Liu Y."/>
            <person name="Vee V."/>
            <person name="English A."/>
            <person name="Wang M."/>
            <person name="Skinner E."/>
            <person name="Han Y."/>
            <person name="Muzny D.M."/>
            <person name="Worley K.C."/>
            <person name="Gibbs R.A."/>
        </authorList>
    </citation>
    <scope>NUCLEOTIDE SEQUENCE</scope>
</reference>
<evidence type="ECO:0000256" key="2">
    <source>
        <dbReference type="SAM" id="MobiDB-lite"/>
    </source>
</evidence>
<organism evidence="3 4">
    <name type="scientific">Strongylocentrotus purpuratus</name>
    <name type="common">Purple sea urchin</name>
    <dbReference type="NCBI Taxonomy" id="7668"/>
    <lineage>
        <taxon>Eukaryota</taxon>
        <taxon>Metazoa</taxon>
        <taxon>Echinodermata</taxon>
        <taxon>Eleutherozoa</taxon>
        <taxon>Echinozoa</taxon>
        <taxon>Echinoidea</taxon>
        <taxon>Euechinoidea</taxon>
        <taxon>Echinacea</taxon>
        <taxon>Camarodonta</taxon>
        <taxon>Echinidea</taxon>
        <taxon>Strongylocentrotidae</taxon>
        <taxon>Strongylocentrotus</taxon>
    </lineage>
</organism>
<sequence length="130" mass="14300">MFLTGEDGIFVADLQDDLNFTSIQSTDRPNYMTYDSVEKKLYWGDRGTKRVYRADDDGGNREEVTSGNDNDPRGVAIAELSRILYIAYDGAKKITTVDIGQGSAFPGNEANFVTGLTDGPLSLEMDEEQG</sequence>
<keyword evidence="4" id="KW-1185">Reference proteome</keyword>
<proteinExistence type="predicted"/>
<name>A0A7M7PEU3_STRPU</name>
<dbReference type="Gene3D" id="2.120.10.30">
    <property type="entry name" value="TolB, C-terminal domain"/>
    <property type="match status" value="1"/>
</dbReference>
<feature type="compositionally biased region" description="Basic and acidic residues" evidence="2">
    <location>
        <begin position="50"/>
        <end position="64"/>
    </location>
</feature>
<dbReference type="PANTHER" id="PTHR46513">
    <property type="entry name" value="VITELLOGENIN RECEPTOR-LIKE PROTEIN-RELATED-RELATED"/>
    <property type="match status" value="1"/>
</dbReference>
<dbReference type="AlphaFoldDB" id="A0A7M7PEU3"/>
<protein>
    <recommendedName>
        <fullName evidence="5">Low-density lipoprotein receptor repeat class B</fullName>
    </recommendedName>
</protein>
<dbReference type="OrthoDB" id="5958943at2759"/>
<evidence type="ECO:0000256" key="1">
    <source>
        <dbReference type="PROSITE-ProRule" id="PRU00461"/>
    </source>
</evidence>
<reference evidence="3" key="2">
    <citation type="submission" date="2021-01" db="UniProtKB">
        <authorList>
            <consortium name="EnsemblMetazoa"/>
        </authorList>
    </citation>
    <scope>IDENTIFICATION</scope>
</reference>